<sequence>MVLWRLGCRAVALGSALAVVAHIGMAVTMRHDGLLAPAMVAMALMCLPCTVALWRGGQAGALRMLIGASAAMALVHLALVTGLPGHAHGGHRHAAPVAADLHPEAGSGAMSMLLLIALELCVAYAAAHLLRSLRVRPGLARP</sequence>
<reference evidence="2 3" key="1">
    <citation type="submission" date="2019-10" db="EMBL/GenBank/DDBJ databases">
        <title>Georgenia wutianyii sp. nov. and Georgenia yuyongxinii sp. nov. isolated from plateau pika (Ochotona curzoniae) in the Qinghai-Tibet plateau of China.</title>
        <authorList>
            <person name="Tian Z."/>
        </authorList>
    </citation>
    <scope>NUCLEOTIDE SEQUENCE [LARGE SCALE GENOMIC DNA]</scope>
    <source>
        <strain evidence="2 3">DSM 21501</strain>
    </source>
</reference>
<accession>A0A7J5UU02</accession>
<keyword evidence="1" id="KW-0812">Transmembrane</keyword>
<keyword evidence="1" id="KW-0472">Membrane</keyword>
<feature type="transmembrane region" description="Helical" evidence="1">
    <location>
        <begin position="36"/>
        <end position="54"/>
    </location>
</feature>
<gene>
    <name evidence="2" type="ORF">GB883_02375</name>
</gene>
<dbReference type="Proteomes" id="UP000451860">
    <property type="component" value="Unassembled WGS sequence"/>
</dbReference>
<name>A0A7J5UU02_9MICO</name>
<dbReference type="EMBL" id="WHJE01000005">
    <property type="protein sequence ID" value="KAE8765774.1"/>
    <property type="molecule type" value="Genomic_DNA"/>
</dbReference>
<evidence type="ECO:0000313" key="3">
    <source>
        <dbReference type="Proteomes" id="UP000451860"/>
    </source>
</evidence>
<keyword evidence="3" id="KW-1185">Reference proteome</keyword>
<protein>
    <submittedName>
        <fullName evidence="2">Uncharacterized protein</fullName>
    </submittedName>
</protein>
<proteinExistence type="predicted"/>
<keyword evidence="1" id="KW-1133">Transmembrane helix</keyword>
<evidence type="ECO:0000256" key="1">
    <source>
        <dbReference type="SAM" id="Phobius"/>
    </source>
</evidence>
<organism evidence="2 3">
    <name type="scientific">Georgenia thermotolerans</name>
    <dbReference type="NCBI Taxonomy" id="527326"/>
    <lineage>
        <taxon>Bacteria</taxon>
        <taxon>Bacillati</taxon>
        <taxon>Actinomycetota</taxon>
        <taxon>Actinomycetes</taxon>
        <taxon>Micrococcales</taxon>
        <taxon>Bogoriellaceae</taxon>
        <taxon>Georgenia</taxon>
    </lineage>
</organism>
<feature type="transmembrane region" description="Helical" evidence="1">
    <location>
        <begin position="105"/>
        <end position="127"/>
    </location>
</feature>
<dbReference type="AlphaFoldDB" id="A0A7J5UU02"/>
<comment type="caution">
    <text evidence="2">The sequence shown here is derived from an EMBL/GenBank/DDBJ whole genome shotgun (WGS) entry which is preliminary data.</text>
</comment>
<dbReference type="RefSeq" id="WP_152200279.1">
    <property type="nucleotide sequence ID" value="NZ_VUKF01000003.1"/>
</dbReference>
<feature type="transmembrane region" description="Helical" evidence="1">
    <location>
        <begin position="61"/>
        <end position="85"/>
    </location>
</feature>
<evidence type="ECO:0000313" key="2">
    <source>
        <dbReference type="EMBL" id="KAE8765774.1"/>
    </source>
</evidence>